<protein>
    <recommendedName>
        <fullName evidence="10">WD repeat-containing protein 63</fullName>
    </recommendedName>
</protein>
<evidence type="ECO:0000256" key="3">
    <source>
        <dbReference type="ARBA" id="ARBA00022574"/>
    </source>
</evidence>
<dbReference type="OrthoDB" id="6619788at2759"/>
<keyword evidence="4" id="KW-0677">Repeat</keyword>
<dbReference type="SMART" id="SM00320">
    <property type="entry name" value="WD40"/>
    <property type="match status" value="2"/>
</dbReference>
<name>A0A9N9MNR2_9CUCU</name>
<dbReference type="GO" id="GO:0036156">
    <property type="term" value="C:inner dynein arm"/>
    <property type="evidence" value="ECO:0007669"/>
    <property type="project" value="TreeGrafter"/>
</dbReference>
<dbReference type="Proteomes" id="UP001152799">
    <property type="component" value="Chromosome 3"/>
</dbReference>
<organism evidence="8 9">
    <name type="scientific">Ceutorhynchus assimilis</name>
    <name type="common">cabbage seed weevil</name>
    <dbReference type="NCBI Taxonomy" id="467358"/>
    <lineage>
        <taxon>Eukaryota</taxon>
        <taxon>Metazoa</taxon>
        <taxon>Ecdysozoa</taxon>
        <taxon>Arthropoda</taxon>
        <taxon>Hexapoda</taxon>
        <taxon>Insecta</taxon>
        <taxon>Pterygota</taxon>
        <taxon>Neoptera</taxon>
        <taxon>Endopterygota</taxon>
        <taxon>Coleoptera</taxon>
        <taxon>Polyphaga</taxon>
        <taxon>Cucujiformia</taxon>
        <taxon>Curculionidae</taxon>
        <taxon>Ceutorhynchinae</taxon>
        <taxon>Ceutorhynchus</taxon>
    </lineage>
</organism>
<evidence type="ECO:0000313" key="8">
    <source>
        <dbReference type="EMBL" id="CAG9765995.1"/>
    </source>
</evidence>
<keyword evidence="3 5" id="KW-0853">WD repeat</keyword>
<keyword evidence="2" id="KW-0963">Cytoplasm</keyword>
<dbReference type="GO" id="GO:0036159">
    <property type="term" value="P:inner dynein arm assembly"/>
    <property type="evidence" value="ECO:0007669"/>
    <property type="project" value="TreeGrafter"/>
</dbReference>
<evidence type="ECO:0000256" key="6">
    <source>
        <dbReference type="SAM" id="Coils"/>
    </source>
</evidence>
<sequence length="847" mass="99657">MGYIADETVDREDEDFYICLTAEATDTAAKMIEQLQKEQDERLHYQLFKDIHPWASLGSEPEIDEAILKNNRALIEVEVETRYPIFPGKVQFRYVKVEQKRDGYMELRSEEAVPCVYRRRIHTAIQAAPPLITTEIQTDCTYPSNAACQYLYDPGSVEEILLQCEPEIINYANRNLDDLSNVLMVSGSIDFHRDDFNSLIRKDILSGDAAKLTVPKEYLEYMSFMDVDLAQGKMISDIYWHRMWSGIVAISYCDVSPNIFFSGNYEADMVERATFTPNLVLIWSFLDALKPKLILEAPREIYKLSFCKFDENILIGGCKNGQIIIWDLRNRLQKVEQEEILTAAQQKYRTYMFEMMGWMKNTYDMAVVRPTAVSDLRFSHRDEVSGISWVDPNYEFTRTGQIAEIATDENERPKYSMQLVTSSIDGSILIWDLKMKQIYTAGGYKVRKLKRLKERPDELQSEVSPYRVLHLNLKPKYRINMFETHLKTSVPICITRSNTGYCLQTYAETNSSLAEEKKKDFDERYFYKPILQKSEPLQPIIRIGTVEGDYAEITWDGQDFDSGETVNCEHGSFRLFHIKKTSFNYPKTIEEDMKTFIEKEIYRKKAFLKWQEEFNLRNEEYQAKLKVKAEKRAKEEAAAREAAKEERKTVEKEVRKGPEPGKYVEWIIEQRQAKEEARIKAMIINKKQLDTKDLEKRRKPLEKLDEENARKKKKQRDRLKQGKMIFEDQVEALFPAILRKKTPPPQDPYAGGDSDQAKRHIYEQYNEIVDKMERYVAAHPFRYQFDFKTILIDGRNKEDKYMQMHEHKKRYDDEKQMRKREESIQSITDYEEVLPVEEETEAEENFV</sequence>
<feature type="coiled-coil region" evidence="6">
    <location>
        <begin position="618"/>
        <end position="653"/>
    </location>
</feature>
<dbReference type="PANTHER" id="PTHR12442:SF5">
    <property type="entry name" value="DYNEIN AXONEMAL INTERMEDIATE CHAIN 3"/>
    <property type="match status" value="1"/>
</dbReference>
<keyword evidence="9" id="KW-1185">Reference proteome</keyword>
<evidence type="ECO:0000256" key="2">
    <source>
        <dbReference type="ARBA" id="ARBA00022490"/>
    </source>
</evidence>
<dbReference type="InterPro" id="IPR015943">
    <property type="entry name" value="WD40/YVTN_repeat-like_dom_sf"/>
</dbReference>
<dbReference type="InterPro" id="IPR001680">
    <property type="entry name" value="WD40_rpt"/>
</dbReference>
<dbReference type="GO" id="GO:0060294">
    <property type="term" value="P:cilium movement involved in cell motility"/>
    <property type="evidence" value="ECO:0007669"/>
    <property type="project" value="TreeGrafter"/>
</dbReference>
<evidence type="ECO:0000256" key="5">
    <source>
        <dbReference type="PROSITE-ProRule" id="PRU00221"/>
    </source>
</evidence>
<comment type="subcellular location">
    <subcellularLocation>
        <location evidence="1">Cytoplasm</location>
    </subcellularLocation>
</comment>
<gene>
    <name evidence="8" type="ORF">CEUTPL_LOCUS6590</name>
</gene>
<evidence type="ECO:0000256" key="1">
    <source>
        <dbReference type="ARBA" id="ARBA00004496"/>
    </source>
</evidence>
<dbReference type="PROSITE" id="PS50082">
    <property type="entry name" value="WD_REPEATS_2"/>
    <property type="match status" value="1"/>
</dbReference>
<dbReference type="GO" id="GO:0045504">
    <property type="term" value="F:dynein heavy chain binding"/>
    <property type="evidence" value="ECO:0007669"/>
    <property type="project" value="TreeGrafter"/>
</dbReference>
<dbReference type="Gene3D" id="2.130.10.10">
    <property type="entry name" value="YVTN repeat-like/Quinoprotein amine dehydrogenase"/>
    <property type="match status" value="1"/>
</dbReference>
<evidence type="ECO:0008006" key="10">
    <source>
        <dbReference type="Google" id="ProtNLM"/>
    </source>
</evidence>
<keyword evidence="6" id="KW-0175">Coiled coil</keyword>
<feature type="compositionally biased region" description="Basic and acidic residues" evidence="7">
    <location>
        <begin position="805"/>
        <end position="823"/>
    </location>
</feature>
<feature type="region of interest" description="Disordered" evidence="7">
    <location>
        <begin position="805"/>
        <end position="847"/>
    </location>
</feature>
<dbReference type="InterPro" id="IPR036322">
    <property type="entry name" value="WD40_repeat_dom_sf"/>
</dbReference>
<dbReference type="EMBL" id="OU892279">
    <property type="protein sequence ID" value="CAG9765995.1"/>
    <property type="molecule type" value="Genomic_DNA"/>
</dbReference>
<evidence type="ECO:0000256" key="4">
    <source>
        <dbReference type="ARBA" id="ARBA00022737"/>
    </source>
</evidence>
<accession>A0A9N9MNR2</accession>
<dbReference type="GO" id="GO:0045503">
    <property type="term" value="F:dynein light chain binding"/>
    <property type="evidence" value="ECO:0007669"/>
    <property type="project" value="TreeGrafter"/>
</dbReference>
<reference evidence="8" key="1">
    <citation type="submission" date="2022-01" db="EMBL/GenBank/DDBJ databases">
        <authorList>
            <person name="King R."/>
        </authorList>
    </citation>
    <scope>NUCLEOTIDE SEQUENCE</scope>
</reference>
<dbReference type="SUPFAM" id="SSF50978">
    <property type="entry name" value="WD40 repeat-like"/>
    <property type="match status" value="1"/>
</dbReference>
<dbReference type="PANTHER" id="PTHR12442">
    <property type="entry name" value="DYNEIN INTERMEDIATE CHAIN"/>
    <property type="match status" value="1"/>
</dbReference>
<evidence type="ECO:0000256" key="7">
    <source>
        <dbReference type="SAM" id="MobiDB-lite"/>
    </source>
</evidence>
<dbReference type="AlphaFoldDB" id="A0A9N9MNR2"/>
<proteinExistence type="predicted"/>
<feature type="compositionally biased region" description="Acidic residues" evidence="7">
    <location>
        <begin position="829"/>
        <end position="847"/>
    </location>
</feature>
<feature type="repeat" description="WD" evidence="5">
    <location>
        <begin position="419"/>
        <end position="441"/>
    </location>
</feature>
<feature type="region of interest" description="Disordered" evidence="7">
    <location>
        <begin position="700"/>
        <end position="721"/>
    </location>
</feature>
<dbReference type="InterPro" id="IPR050687">
    <property type="entry name" value="Dynein_IC"/>
</dbReference>
<feature type="compositionally biased region" description="Basic and acidic residues" evidence="7">
    <location>
        <begin position="700"/>
        <end position="709"/>
    </location>
</feature>
<evidence type="ECO:0000313" key="9">
    <source>
        <dbReference type="Proteomes" id="UP001152799"/>
    </source>
</evidence>